<dbReference type="GO" id="GO:0090730">
    <property type="term" value="C:Las1 complex"/>
    <property type="evidence" value="ECO:0007669"/>
    <property type="project" value="InterPro"/>
</dbReference>
<dbReference type="PANTHER" id="PTHR15002:SF0">
    <property type="entry name" value="RIBOSOMAL BIOGENESIS PROTEIN LAS1L"/>
    <property type="match status" value="1"/>
</dbReference>
<dbReference type="FunCoup" id="A0A0H2SSB7">
    <property type="interactions" value="10"/>
</dbReference>
<reference evidence="1 2" key="1">
    <citation type="submission" date="2015-04" db="EMBL/GenBank/DDBJ databases">
        <title>Complete genome sequence of Schizopora paradoxa KUC8140, a cosmopolitan wood degrader in East Asia.</title>
        <authorList>
            <consortium name="DOE Joint Genome Institute"/>
            <person name="Min B."/>
            <person name="Park H."/>
            <person name="Jang Y."/>
            <person name="Kim J.-J."/>
            <person name="Kim K.H."/>
            <person name="Pangilinan J."/>
            <person name="Lipzen A."/>
            <person name="Riley R."/>
            <person name="Grigoriev I.V."/>
            <person name="Spatafora J.W."/>
            <person name="Choi I.-G."/>
        </authorList>
    </citation>
    <scope>NUCLEOTIDE SEQUENCE [LARGE SCALE GENOMIC DNA]</scope>
    <source>
        <strain evidence="1 2">KUC8140</strain>
    </source>
</reference>
<dbReference type="GO" id="GO:0030687">
    <property type="term" value="C:preribosome, large subunit precursor"/>
    <property type="evidence" value="ECO:0007669"/>
    <property type="project" value="TreeGrafter"/>
</dbReference>
<dbReference type="InParanoid" id="A0A0H2SSB7"/>
<evidence type="ECO:0000313" key="2">
    <source>
        <dbReference type="Proteomes" id="UP000053477"/>
    </source>
</evidence>
<organism evidence="1 2">
    <name type="scientific">Schizopora paradoxa</name>
    <dbReference type="NCBI Taxonomy" id="27342"/>
    <lineage>
        <taxon>Eukaryota</taxon>
        <taxon>Fungi</taxon>
        <taxon>Dikarya</taxon>
        <taxon>Basidiomycota</taxon>
        <taxon>Agaricomycotina</taxon>
        <taxon>Agaricomycetes</taxon>
        <taxon>Hymenochaetales</taxon>
        <taxon>Schizoporaceae</taxon>
        <taxon>Schizopora</taxon>
    </lineage>
</organism>
<sequence>MHSRRRRVPWASLAELDQVCSWIYADESDIDAKIRAVNRLSAWKCITQIPHALESTLSLLVAILQDNSSSQSRSGTDLFPTSTLSIRQGYATALIRLVNGLVDPLQQGVYARSIAGIAAQIGLPQWLVELRHAATHEELPSLEMLRAGARESMTWLLHNYFMPTLSPPESSNAASQLTPPTALLKEYKSLLKLTVRDASLKTRHKADETKILRDIERWIAEAKIAAAAVVGDVLGSRFLNDDAEDDAEGDPRESWALDRLCEELLGRGALVPVASKKRENPNEADSLPTELLEIWTPLLESVAANHQVFPSVLVTNIVNTLLYGKQGATGDELSRKDKSYEQCIARWAVFVVGKWGDSQNTTTSQDSKVYLAREDVVAMLLTVLGSSEVADSSGNAR</sequence>
<dbReference type="Pfam" id="PF04031">
    <property type="entry name" value="Las1"/>
    <property type="match status" value="1"/>
</dbReference>
<gene>
    <name evidence="1" type="ORF">SCHPADRAFT_817160</name>
</gene>
<name>A0A0H2SSB7_9AGAM</name>
<dbReference type="InterPro" id="IPR007174">
    <property type="entry name" value="Las1"/>
</dbReference>
<dbReference type="GO" id="GO:0004519">
    <property type="term" value="F:endonuclease activity"/>
    <property type="evidence" value="ECO:0007669"/>
    <property type="project" value="InterPro"/>
</dbReference>
<proteinExistence type="predicted"/>
<dbReference type="AlphaFoldDB" id="A0A0H2SSB7"/>
<dbReference type="GO" id="GO:0000470">
    <property type="term" value="P:maturation of LSU-rRNA"/>
    <property type="evidence" value="ECO:0007669"/>
    <property type="project" value="TreeGrafter"/>
</dbReference>
<dbReference type="EMBL" id="KQ085883">
    <property type="protein sequence ID" value="KLO19996.1"/>
    <property type="molecule type" value="Genomic_DNA"/>
</dbReference>
<dbReference type="OrthoDB" id="10263222at2759"/>
<dbReference type="GO" id="GO:0000460">
    <property type="term" value="P:maturation of 5.8S rRNA"/>
    <property type="evidence" value="ECO:0007669"/>
    <property type="project" value="TreeGrafter"/>
</dbReference>
<keyword evidence="2" id="KW-1185">Reference proteome</keyword>
<dbReference type="PANTHER" id="PTHR15002">
    <property type="entry name" value="RIBOSOMAL BIOGENESIS PROTEIN LAS1L"/>
    <property type="match status" value="1"/>
</dbReference>
<accession>A0A0H2SSB7</accession>
<protein>
    <submittedName>
        <fullName evidence="1">Las1-domain-containing protein</fullName>
    </submittedName>
</protein>
<evidence type="ECO:0000313" key="1">
    <source>
        <dbReference type="EMBL" id="KLO19996.1"/>
    </source>
</evidence>
<dbReference type="STRING" id="27342.A0A0H2SSB7"/>
<dbReference type="Proteomes" id="UP000053477">
    <property type="component" value="Unassembled WGS sequence"/>
</dbReference>